<evidence type="ECO:0000256" key="1">
    <source>
        <dbReference type="SAM" id="MobiDB-lite"/>
    </source>
</evidence>
<evidence type="ECO:0000313" key="3">
    <source>
        <dbReference type="Proteomes" id="UP000076722"/>
    </source>
</evidence>
<name>A0A164RN57_9AGAM</name>
<gene>
    <name evidence="2" type="ORF">SISNIDRAFT_457334</name>
</gene>
<dbReference type="EMBL" id="KV419419">
    <property type="protein sequence ID" value="KZS90711.1"/>
    <property type="molecule type" value="Genomic_DNA"/>
</dbReference>
<dbReference type="AlphaFoldDB" id="A0A164RN57"/>
<feature type="compositionally biased region" description="Basic and acidic residues" evidence="1">
    <location>
        <begin position="7"/>
        <end position="19"/>
    </location>
</feature>
<sequence>MSSMQDGLDRQDHEPDRIPRLQYSPTQLMTWREETTHTTTSTVSTAIQHPYAADVEMSTYKWGSHRSPTTPLPLVPTYVVPAQANRDVFAHSSQSVTTEQRRQHSSLADTPWRYGTIFSARDCSMCRYRPACFHFPLHQMEIQERSRTQDRSGDRNLFDLYLTSLKQPFWKGFDWIIPKAGFENLLIRVSQERDVNYNESQHAVCMAIRYNCEAFANFSYYGAQSYELLSVKCILQECLDGLRKAWAEMKRRGLEIGDIESDLAFVGAIIFLGVQNFHRPVEDQAEYVPVLAIANDLLNRYDKIRLEMVKEGSQLPTSLRIHMPYLMEAVLILQATLGVHYDICFDYVYRDGVRWALNKLQAALLDLQTGSSLITGGEIMFLARRAAARLYLSTIVWKGRLRDATEAESELSELVRQLDTLLFAAKLNRDDVIFQFGAR</sequence>
<dbReference type="Proteomes" id="UP000076722">
    <property type="component" value="Unassembled WGS sequence"/>
</dbReference>
<accession>A0A164RN57</accession>
<reference evidence="2 3" key="1">
    <citation type="journal article" date="2016" name="Mol. Biol. Evol.">
        <title>Comparative Genomics of Early-Diverging Mushroom-Forming Fungi Provides Insights into the Origins of Lignocellulose Decay Capabilities.</title>
        <authorList>
            <person name="Nagy L.G."/>
            <person name="Riley R."/>
            <person name="Tritt A."/>
            <person name="Adam C."/>
            <person name="Daum C."/>
            <person name="Floudas D."/>
            <person name="Sun H."/>
            <person name="Yadav J.S."/>
            <person name="Pangilinan J."/>
            <person name="Larsson K.H."/>
            <person name="Matsuura K."/>
            <person name="Barry K."/>
            <person name="Labutti K."/>
            <person name="Kuo R."/>
            <person name="Ohm R.A."/>
            <person name="Bhattacharya S.S."/>
            <person name="Shirouzu T."/>
            <person name="Yoshinaga Y."/>
            <person name="Martin F.M."/>
            <person name="Grigoriev I.V."/>
            <person name="Hibbett D.S."/>
        </authorList>
    </citation>
    <scope>NUCLEOTIDE SEQUENCE [LARGE SCALE GENOMIC DNA]</scope>
    <source>
        <strain evidence="2 3">HHB9708</strain>
    </source>
</reference>
<organism evidence="2 3">
    <name type="scientific">Sistotremastrum niveocremeum HHB9708</name>
    <dbReference type="NCBI Taxonomy" id="1314777"/>
    <lineage>
        <taxon>Eukaryota</taxon>
        <taxon>Fungi</taxon>
        <taxon>Dikarya</taxon>
        <taxon>Basidiomycota</taxon>
        <taxon>Agaricomycotina</taxon>
        <taxon>Agaricomycetes</taxon>
        <taxon>Sistotremastrales</taxon>
        <taxon>Sistotremastraceae</taxon>
        <taxon>Sertulicium</taxon>
        <taxon>Sertulicium niveocremeum</taxon>
    </lineage>
</organism>
<proteinExistence type="predicted"/>
<evidence type="ECO:0000313" key="2">
    <source>
        <dbReference type="EMBL" id="KZS90711.1"/>
    </source>
</evidence>
<feature type="region of interest" description="Disordered" evidence="1">
    <location>
        <begin position="1"/>
        <end position="22"/>
    </location>
</feature>
<keyword evidence="3" id="KW-1185">Reference proteome</keyword>
<protein>
    <submittedName>
        <fullName evidence="2">Uncharacterized protein</fullName>
    </submittedName>
</protein>